<dbReference type="STRING" id="1073089.A0A1L9RGW6"/>
<evidence type="ECO:0000256" key="1">
    <source>
        <dbReference type="SAM" id="SignalP"/>
    </source>
</evidence>
<dbReference type="AlphaFoldDB" id="A0A1L9RGW6"/>
<dbReference type="OrthoDB" id="5424793at2759"/>
<keyword evidence="4" id="KW-1185">Reference proteome</keyword>
<reference evidence="4" key="1">
    <citation type="journal article" date="2017" name="Genome Biol.">
        <title>Comparative genomics reveals high biological diversity and specific adaptations in the industrially and medically important fungal genus Aspergillus.</title>
        <authorList>
            <person name="de Vries R.P."/>
            <person name="Riley R."/>
            <person name="Wiebenga A."/>
            <person name="Aguilar-Osorio G."/>
            <person name="Amillis S."/>
            <person name="Uchima C.A."/>
            <person name="Anderluh G."/>
            <person name="Asadollahi M."/>
            <person name="Askin M."/>
            <person name="Barry K."/>
            <person name="Battaglia E."/>
            <person name="Bayram O."/>
            <person name="Benocci T."/>
            <person name="Braus-Stromeyer S.A."/>
            <person name="Caldana C."/>
            <person name="Canovas D."/>
            <person name="Cerqueira G.C."/>
            <person name="Chen F."/>
            <person name="Chen W."/>
            <person name="Choi C."/>
            <person name="Clum A."/>
            <person name="Dos Santos R.A."/>
            <person name="Damasio A.R."/>
            <person name="Diallinas G."/>
            <person name="Emri T."/>
            <person name="Fekete E."/>
            <person name="Flipphi M."/>
            <person name="Freyberg S."/>
            <person name="Gallo A."/>
            <person name="Gournas C."/>
            <person name="Habgood R."/>
            <person name="Hainaut M."/>
            <person name="Harispe M.L."/>
            <person name="Henrissat B."/>
            <person name="Hilden K.S."/>
            <person name="Hope R."/>
            <person name="Hossain A."/>
            <person name="Karabika E."/>
            <person name="Karaffa L."/>
            <person name="Karanyi Z."/>
            <person name="Krasevec N."/>
            <person name="Kuo A."/>
            <person name="Kusch H."/>
            <person name="LaButti K."/>
            <person name="Lagendijk E.L."/>
            <person name="Lapidus A."/>
            <person name="Levasseur A."/>
            <person name="Lindquist E."/>
            <person name="Lipzen A."/>
            <person name="Logrieco A.F."/>
            <person name="MacCabe A."/>
            <person name="Maekelae M.R."/>
            <person name="Malavazi I."/>
            <person name="Melin P."/>
            <person name="Meyer V."/>
            <person name="Mielnichuk N."/>
            <person name="Miskei M."/>
            <person name="Molnar A.P."/>
            <person name="Mule G."/>
            <person name="Ngan C.Y."/>
            <person name="Orejas M."/>
            <person name="Orosz E."/>
            <person name="Ouedraogo J.P."/>
            <person name="Overkamp K.M."/>
            <person name="Park H.-S."/>
            <person name="Perrone G."/>
            <person name="Piumi F."/>
            <person name="Punt P.J."/>
            <person name="Ram A.F."/>
            <person name="Ramon A."/>
            <person name="Rauscher S."/>
            <person name="Record E."/>
            <person name="Riano-Pachon D.M."/>
            <person name="Robert V."/>
            <person name="Roehrig J."/>
            <person name="Ruller R."/>
            <person name="Salamov A."/>
            <person name="Salih N.S."/>
            <person name="Samson R.A."/>
            <person name="Sandor E."/>
            <person name="Sanguinetti M."/>
            <person name="Schuetze T."/>
            <person name="Sepcic K."/>
            <person name="Shelest E."/>
            <person name="Sherlock G."/>
            <person name="Sophianopoulou V."/>
            <person name="Squina F.M."/>
            <person name="Sun H."/>
            <person name="Susca A."/>
            <person name="Todd R.B."/>
            <person name="Tsang A."/>
            <person name="Unkles S.E."/>
            <person name="van de Wiele N."/>
            <person name="van Rossen-Uffink D."/>
            <person name="Oliveira J.V."/>
            <person name="Vesth T.C."/>
            <person name="Visser J."/>
            <person name="Yu J.-H."/>
            <person name="Zhou M."/>
            <person name="Andersen M.R."/>
            <person name="Archer D.B."/>
            <person name="Baker S.E."/>
            <person name="Benoit I."/>
            <person name="Brakhage A.A."/>
            <person name="Braus G.H."/>
            <person name="Fischer R."/>
            <person name="Frisvad J.C."/>
            <person name="Goldman G.H."/>
            <person name="Houbraken J."/>
            <person name="Oakley B."/>
            <person name="Pocsi I."/>
            <person name="Scazzocchio C."/>
            <person name="Seiboth B."/>
            <person name="vanKuyk P.A."/>
            <person name="Wortman J."/>
            <person name="Dyer P.S."/>
            <person name="Grigoriev I.V."/>
        </authorList>
    </citation>
    <scope>NUCLEOTIDE SEQUENCE [LARGE SCALE GENOMIC DNA]</scope>
    <source>
        <strain evidence="4">DTO 134E9</strain>
    </source>
</reference>
<organism evidence="3 4">
    <name type="scientific">Aspergillus wentii DTO 134E9</name>
    <dbReference type="NCBI Taxonomy" id="1073089"/>
    <lineage>
        <taxon>Eukaryota</taxon>
        <taxon>Fungi</taxon>
        <taxon>Dikarya</taxon>
        <taxon>Ascomycota</taxon>
        <taxon>Pezizomycotina</taxon>
        <taxon>Eurotiomycetes</taxon>
        <taxon>Eurotiomycetidae</taxon>
        <taxon>Eurotiales</taxon>
        <taxon>Aspergillaceae</taxon>
        <taxon>Aspergillus</taxon>
        <taxon>Aspergillus subgen. Cremei</taxon>
    </lineage>
</organism>
<evidence type="ECO:0000259" key="2">
    <source>
        <dbReference type="Pfam" id="PF01965"/>
    </source>
</evidence>
<feature type="chain" id="PRO_5012115035" description="DJ-1/PfpI domain-containing protein" evidence="1">
    <location>
        <begin position="24"/>
        <end position="245"/>
    </location>
</feature>
<dbReference type="Gene3D" id="3.40.50.880">
    <property type="match status" value="1"/>
</dbReference>
<evidence type="ECO:0000313" key="4">
    <source>
        <dbReference type="Proteomes" id="UP000184383"/>
    </source>
</evidence>
<dbReference type="VEuPathDB" id="FungiDB:ASPWEDRAFT_69899"/>
<evidence type="ECO:0000313" key="3">
    <source>
        <dbReference type="EMBL" id="OJJ34171.1"/>
    </source>
</evidence>
<accession>A0A1L9RGW6</accession>
<dbReference type="Pfam" id="PF01965">
    <property type="entry name" value="DJ-1_PfpI"/>
    <property type="match status" value="1"/>
</dbReference>
<dbReference type="GeneID" id="63754929"/>
<dbReference type="SUPFAM" id="SSF52317">
    <property type="entry name" value="Class I glutamine amidotransferase-like"/>
    <property type="match status" value="1"/>
</dbReference>
<gene>
    <name evidence="3" type="ORF">ASPWEDRAFT_69899</name>
</gene>
<dbReference type="InterPro" id="IPR002818">
    <property type="entry name" value="DJ-1/PfpI"/>
</dbReference>
<dbReference type="EMBL" id="KV878213">
    <property type="protein sequence ID" value="OJJ34171.1"/>
    <property type="molecule type" value="Genomic_DNA"/>
</dbReference>
<protein>
    <recommendedName>
        <fullName evidence="2">DJ-1/PfpI domain-containing protein</fullName>
    </recommendedName>
</protein>
<proteinExistence type="predicted"/>
<dbReference type="InterPro" id="IPR052158">
    <property type="entry name" value="INH-QAR"/>
</dbReference>
<sequence>MTSQPLRIGVLLVDCVQLLDLAAIDLFNMTTPEYLQSCHLPQPLMNLARPCEIHYIGAQPAGTIQPTTAQMSLSLTACVSDEFVAPGKLDVLLIPGPDPSVVPPETMLEFVRGHDEAGTTILSICTGIYVVAYAGLHKGRKVTGPRFLIPQLKEKFPEAEVWDSELRVVRDGRLWSCGGITNGHDMVAEYLRQNYPDALVNAILAMADVEDRGLHYSSSVTRDNAFFVWQIAKALPAAVLKMITG</sequence>
<dbReference type="PANTHER" id="PTHR43130">
    <property type="entry name" value="ARAC-FAMILY TRANSCRIPTIONAL REGULATOR"/>
    <property type="match status" value="1"/>
</dbReference>
<feature type="signal peptide" evidence="1">
    <location>
        <begin position="1"/>
        <end position="23"/>
    </location>
</feature>
<dbReference type="RefSeq" id="XP_040687847.1">
    <property type="nucleotide sequence ID" value="XM_040839081.1"/>
</dbReference>
<name>A0A1L9RGW6_ASPWE</name>
<dbReference type="InterPro" id="IPR029062">
    <property type="entry name" value="Class_I_gatase-like"/>
</dbReference>
<dbReference type="Proteomes" id="UP000184383">
    <property type="component" value="Unassembled WGS sequence"/>
</dbReference>
<keyword evidence="1" id="KW-0732">Signal</keyword>
<dbReference type="PANTHER" id="PTHR43130:SF7">
    <property type="entry name" value="DJ-1_PFPI DOMAIN-CONTAINING PROTEIN"/>
    <property type="match status" value="1"/>
</dbReference>
<feature type="domain" description="DJ-1/PfpI" evidence="2">
    <location>
        <begin position="45"/>
        <end position="192"/>
    </location>
</feature>